<keyword evidence="2" id="KW-0479">Metal-binding</keyword>
<dbReference type="Proteomes" id="UP001597034">
    <property type="component" value="Unassembled WGS sequence"/>
</dbReference>
<organism evidence="6 7">
    <name type="scientific">Haloarchaeobius litoreus</name>
    <dbReference type="NCBI Taxonomy" id="755306"/>
    <lineage>
        <taxon>Archaea</taxon>
        <taxon>Methanobacteriati</taxon>
        <taxon>Methanobacteriota</taxon>
        <taxon>Stenosarchaea group</taxon>
        <taxon>Halobacteria</taxon>
        <taxon>Halobacteriales</taxon>
        <taxon>Halorubellaceae</taxon>
        <taxon>Haloarchaeobius</taxon>
    </lineage>
</organism>
<dbReference type="AlphaFoldDB" id="A0ABD6DSP3"/>
<name>A0ABD6DSP3_9EURY</name>
<keyword evidence="1" id="KW-0001">2Fe-2S</keyword>
<keyword evidence="4" id="KW-0411">Iron-sulfur</keyword>
<evidence type="ECO:0000259" key="5">
    <source>
        <dbReference type="PROSITE" id="PS51296"/>
    </source>
</evidence>
<evidence type="ECO:0000313" key="7">
    <source>
        <dbReference type="Proteomes" id="UP001597034"/>
    </source>
</evidence>
<feature type="domain" description="Rieske" evidence="5">
    <location>
        <begin position="4"/>
        <end position="107"/>
    </location>
</feature>
<dbReference type="SUPFAM" id="SSF50022">
    <property type="entry name" value="ISP domain"/>
    <property type="match status" value="1"/>
</dbReference>
<keyword evidence="7" id="KW-1185">Reference proteome</keyword>
<proteinExistence type="predicted"/>
<dbReference type="Pfam" id="PF00355">
    <property type="entry name" value="Rieske"/>
    <property type="match status" value="1"/>
</dbReference>
<evidence type="ECO:0000313" key="6">
    <source>
        <dbReference type="EMBL" id="MFD1647851.1"/>
    </source>
</evidence>
<dbReference type="EMBL" id="JBHUDO010000004">
    <property type="protein sequence ID" value="MFD1647851.1"/>
    <property type="molecule type" value="Genomic_DNA"/>
</dbReference>
<keyword evidence="3" id="KW-0408">Iron</keyword>
<dbReference type="PANTHER" id="PTHR21496:SF23">
    <property type="entry name" value="3-PHENYLPROPIONATE_CINNAMIC ACID DIOXYGENASE FERREDOXIN SUBUNIT"/>
    <property type="match status" value="1"/>
</dbReference>
<dbReference type="GO" id="GO:0051537">
    <property type="term" value="F:2 iron, 2 sulfur cluster binding"/>
    <property type="evidence" value="ECO:0007669"/>
    <property type="project" value="UniProtKB-KW"/>
</dbReference>
<accession>A0ABD6DSP3</accession>
<gene>
    <name evidence="6" type="ORF">ACFSBL_19330</name>
</gene>
<comment type="caution">
    <text evidence="6">The sequence shown here is derived from an EMBL/GenBank/DDBJ whole genome shotgun (WGS) entry which is preliminary data.</text>
</comment>
<protein>
    <submittedName>
        <fullName evidence="6">Rieske (2Fe-2S) protein</fullName>
    </submittedName>
</protein>
<dbReference type="RefSeq" id="WP_256401671.1">
    <property type="nucleotide sequence ID" value="NZ_JANHJR010000004.1"/>
</dbReference>
<dbReference type="GO" id="GO:0046872">
    <property type="term" value="F:metal ion binding"/>
    <property type="evidence" value="ECO:0007669"/>
    <property type="project" value="UniProtKB-KW"/>
</dbReference>
<dbReference type="InterPro" id="IPR036922">
    <property type="entry name" value="Rieske_2Fe-2S_sf"/>
</dbReference>
<evidence type="ECO:0000256" key="4">
    <source>
        <dbReference type="ARBA" id="ARBA00023014"/>
    </source>
</evidence>
<dbReference type="InterPro" id="IPR017941">
    <property type="entry name" value="Rieske_2Fe-2S"/>
</dbReference>
<evidence type="ECO:0000256" key="3">
    <source>
        <dbReference type="ARBA" id="ARBA00023004"/>
    </source>
</evidence>
<dbReference type="PROSITE" id="PS51296">
    <property type="entry name" value="RIESKE"/>
    <property type="match status" value="1"/>
</dbReference>
<evidence type="ECO:0000256" key="2">
    <source>
        <dbReference type="ARBA" id="ARBA00022723"/>
    </source>
</evidence>
<sequence length="109" mass="11982">MTRHVVGAVEEFEEGGGRAVEVDGLPIAIFNVEGEFHAISNRCVHKGGPLGKGVLHSDLPSIDEDRNSVHCPWHFWEFDLETGRSVVDDRVGLRTFDVSVDGDEVVVDL</sequence>
<reference evidence="6 7" key="1">
    <citation type="journal article" date="2019" name="Int. J. Syst. Evol. Microbiol.">
        <title>The Global Catalogue of Microorganisms (GCM) 10K type strain sequencing project: providing services to taxonomists for standard genome sequencing and annotation.</title>
        <authorList>
            <consortium name="The Broad Institute Genomics Platform"/>
            <consortium name="The Broad Institute Genome Sequencing Center for Infectious Disease"/>
            <person name="Wu L."/>
            <person name="Ma J."/>
        </authorList>
    </citation>
    <scope>NUCLEOTIDE SEQUENCE [LARGE SCALE GENOMIC DNA]</scope>
    <source>
        <strain evidence="6 7">CGMCC 1.10390</strain>
    </source>
</reference>
<evidence type="ECO:0000256" key="1">
    <source>
        <dbReference type="ARBA" id="ARBA00022714"/>
    </source>
</evidence>
<dbReference type="Gene3D" id="2.102.10.10">
    <property type="entry name" value="Rieske [2Fe-2S] iron-sulphur domain"/>
    <property type="match status" value="1"/>
</dbReference>
<dbReference type="PANTHER" id="PTHR21496">
    <property type="entry name" value="FERREDOXIN-RELATED"/>
    <property type="match status" value="1"/>
</dbReference>